<sequence length="106" mass="11505">MSVLKHIMNATSSLRILYKLIATSLLFSCHHAAFAQSIGGLSRARTTLQTLSDNLDIILPIAAVIIGVIIFVLYAAEVMRKDDAIRWGIGVLLAGSTAELVVLLWK</sequence>
<proteinExistence type="predicted"/>
<keyword evidence="1" id="KW-0472">Membrane</keyword>
<keyword evidence="3" id="KW-1185">Reference proteome</keyword>
<protein>
    <submittedName>
        <fullName evidence="2">TrbC/VirB2 family protein</fullName>
    </submittedName>
</protein>
<keyword evidence="1" id="KW-1133">Transmembrane helix</keyword>
<name>A0ABV8NYI6_9BURK</name>
<keyword evidence="1" id="KW-0812">Transmembrane</keyword>
<dbReference type="EMBL" id="JBHSBV010000004">
    <property type="protein sequence ID" value="MFC4201584.1"/>
    <property type="molecule type" value="Genomic_DNA"/>
</dbReference>
<feature type="transmembrane region" description="Helical" evidence="1">
    <location>
        <begin position="55"/>
        <end position="75"/>
    </location>
</feature>
<dbReference type="Proteomes" id="UP001595848">
    <property type="component" value="Unassembled WGS sequence"/>
</dbReference>
<dbReference type="Pfam" id="PF04956">
    <property type="entry name" value="TrbC"/>
    <property type="match status" value="1"/>
</dbReference>
<organism evidence="2 3">
    <name type="scientific">Candidimonas humi</name>
    <dbReference type="NCBI Taxonomy" id="683355"/>
    <lineage>
        <taxon>Bacteria</taxon>
        <taxon>Pseudomonadati</taxon>
        <taxon>Pseudomonadota</taxon>
        <taxon>Betaproteobacteria</taxon>
        <taxon>Burkholderiales</taxon>
        <taxon>Alcaligenaceae</taxon>
        <taxon>Candidimonas</taxon>
    </lineage>
</organism>
<reference evidence="3" key="1">
    <citation type="journal article" date="2019" name="Int. J. Syst. Evol. Microbiol.">
        <title>The Global Catalogue of Microorganisms (GCM) 10K type strain sequencing project: providing services to taxonomists for standard genome sequencing and annotation.</title>
        <authorList>
            <consortium name="The Broad Institute Genomics Platform"/>
            <consortium name="The Broad Institute Genome Sequencing Center for Infectious Disease"/>
            <person name="Wu L."/>
            <person name="Ma J."/>
        </authorList>
    </citation>
    <scope>NUCLEOTIDE SEQUENCE [LARGE SCALE GENOMIC DNA]</scope>
    <source>
        <strain evidence="3">LMG 24813</strain>
    </source>
</reference>
<evidence type="ECO:0000256" key="1">
    <source>
        <dbReference type="SAM" id="Phobius"/>
    </source>
</evidence>
<evidence type="ECO:0000313" key="3">
    <source>
        <dbReference type="Proteomes" id="UP001595848"/>
    </source>
</evidence>
<dbReference type="InterPro" id="IPR007039">
    <property type="entry name" value="TrbC/VirB2"/>
</dbReference>
<evidence type="ECO:0000313" key="2">
    <source>
        <dbReference type="EMBL" id="MFC4201584.1"/>
    </source>
</evidence>
<gene>
    <name evidence="2" type="ORF">ACFOY1_11525</name>
</gene>
<dbReference type="RefSeq" id="WP_217965501.1">
    <property type="nucleotide sequence ID" value="NZ_JAHTBN010000007.1"/>
</dbReference>
<feature type="transmembrane region" description="Helical" evidence="1">
    <location>
        <begin position="87"/>
        <end position="105"/>
    </location>
</feature>
<accession>A0ABV8NYI6</accession>
<comment type="caution">
    <text evidence="2">The sequence shown here is derived from an EMBL/GenBank/DDBJ whole genome shotgun (WGS) entry which is preliminary data.</text>
</comment>